<reference evidence="1" key="1">
    <citation type="journal article" date="2014" name="Int. J. Syst. Evol. Microbiol.">
        <title>Complete genome of a new Firmicutes species belonging to the dominant human colonic microbiota ('Ruminococcus bicirculans') reveals two chromosomes and a selective capacity to utilize plant glucans.</title>
        <authorList>
            <consortium name="NISC Comparative Sequencing Program"/>
            <person name="Wegmann U."/>
            <person name="Louis P."/>
            <person name="Goesmann A."/>
            <person name="Henrissat B."/>
            <person name="Duncan S.H."/>
            <person name="Flint H.J."/>
        </authorList>
    </citation>
    <scope>NUCLEOTIDE SEQUENCE</scope>
    <source>
        <strain evidence="1">JCM 12607</strain>
    </source>
</reference>
<reference evidence="1" key="3">
    <citation type="submission" date="2024-09" db="EMBL/GenBank/DDBJ databases">
        <authorList>
            <person name="Sun Q."/>
            <person name="Mori K."/>
        </authorList>
    </citation>
    <scope>NUCLEOTIDE SEQUENCE</scope>
    <source>
        <strain evidence="1">JCM 12607</strain>
    </source>
</reference>
<dbReference type="InterPro" id="IPR045677">
    <property type="entry name" value="DUF6197"/>
</dbReference>
<evidence type="ECO:0000313" key="2">
    <source>
        <dbReference type="EMBL" id="MFD0622513.1"/>
    </source>
</evidence>
<reference evidence="3" key="2">
    <citation type="journal article" date="2019" name="Int. J. Syst. Evol. Microbiol.">
        <title>The Global Catalogue of Microorganisms (GCM) 10K type strain sequencing project: providing services to taxonomists for standard genome sequencing and annotation.</title>
        <authorList>
            <consortium name="The Broad Institute Genomics Platform"/>
            <consortium name="The Broad Institute Genome Sequencing Center for Infectious Disease"/>
            <person name="Wu L."/>
            <person name="Ma J."/>
        </authorList>
    </citation>
    <scope>NUCLEOTIDE SEQUENCE [LARGE SCALE GENOMIC DNA]</scope>
    <source>
        <strain evidence="3">JCM 12607</strain>
    </source>
</reference>
<comment type="caution">
    <text evidence="1">The sequence shown here is derived from an EMBL/GenBank/DDBJ whole genome shotgun (WGS) entry which is preliminary data.</text>
</comment>
<dbReference type="EMBL" id="JBHTGL010000005">
    <property type="protein sequence ID" value="MFD0621953.1"/>
    <property type="molecule type" value="Genomic_DNA"/>
</dbReference>
<protein>
    <submittedName>
        <fullName evidence="1">Uncharacterized protein</fullName>
    </submittedName>
</protein>
<dbReference type="Proteomes" id="UP001596915">
    <property type="component" value="Unassembled WGS sequence"/>
</dbReference>
<sequence length="194" mass="20273">MTTNTTPALNTTTAPALVFSDETLTAAAALADHAYSPLWIGPSGEQSTGEAVARHLDATIVLLDQDGWTRTTTYTTPSTGLPADDTGMTVKDMVRALLRLIRDEIDTPVSRHSLSTALNRVGGGDQGDPDTAWIAGNVLDVIVRAHTGSASARAFPWSERLVRTHEDIVALLTAGAAFARAHGPSTDSVGATAP</sequence>
<gene>
    <name evidence="1" type="ORF">ACFQ2K_03225</name>
    <name evidence="2" type="ORF">ACFQ2K_06340</name>
</gene>
<dbReference type="Pfam" id="PF19698">
    <property type="entry name" value="DUF6197"/>
    <property type="match status" value="1"/>
</dbReference>
<dbReference type="EMBL" id="JBHTGL010000007">
    <property type="protein sequence ID" value="MFD0622513.1"/>
    <property type="molecule type" value="Genomic_DNA"/>
</dbReference>
<keyword evidence="3" id="KW-1185">Reference proteome</keyword>
<evidence type="ECO:0000313" key="1">
    <source>
        <dbReference type="EMBL" id="MFD0621953.1"/>
    </source>
</evidence>
<evidence type="ECO:0000313" key="3">
    <source>
        <dbReference type="Proteomes" id="UP001596915"/>
    </source>
</evidence>
<proteinExistence type="predicted"/>
<dbReference type="SUPFAM" id="SSF56601">
    <property type="entry name" value="beta-lactamase/transpeptidase-like"/>
    <property type="match status" value="1"/>
</dbReference>
<dbReference type="InterPro" id="IPR012338">
    <property type="entry name" value="Beta-lactam/transpept-like"/>
</dbReference>
<accession>A0ABW2WR30</accession>
<organism evidence="1 3">
    <name type="scientific">Streptomyces sanglieri</name>
    <dbReference type="NCBI Taxonomy" id="193460"/>
    <lineage>
        <taxon>Bacteria</taxon>
        <taxon>Bacillati</taxon>
        <taxon>Actinomycetota</taxon>
        <taxon>Actinomycetes</taxon>
        <taxon>Kitasatosporales</taxon>
        <taxon>Streptomycetaceae</taxon>
        <taxon>Streptomyces</taxon>
    </lineage>
</organism>
<name>A0ABW2WR30_9ACTN</name>